<sequence length="545" mass="62608">MRFRVNREDRRPNILLITCDQLRSDYLGCYGADFMQTPNIDALAAEGRVYENAYSPNPVCIPARMGLLTGLGCRHHQFYDNRWAPDAPPLSYKLPTFPRILSDSGYDTCAVGKMHFQPERRASGFDHFFAMEEGPSSREADSYLQFLKEQGYGRVQSVHGVRHCLYMQPQRSLLPEALHGSRWVADRSIQYLDEQRGRRPFLLWTSFIHPHPPFDAPDEWAEMYAGKLPAPAVPKTPLGLLAEENKTLGDLADDASLQRMRELYAACVSYCDHQVGRIVEKLKELELYDDTLILFTSDHGEMLGDLGTYQKFLPYDPSCKVPFVLRWPQRVGAGERDPRFVDLYDILPTFLDAAGAEYPDVYDLPGESVFGEGVKDRRYQYAEHQQGSKRWCMLRDERYKYVYSYGDDEQLFDMAADPQETENLLCGGGTPEMRAVADRLRQRLIRYEARYGLKGGIVNGDFAKRPRYQPSLYWEENFPPFVRSLVREGEREELDDMLDEVLWAIQKEPTSKPAQTHARDILLRAGYAKERVDALMERAKAQGNG</sequence>
<dbReference type="Gene3D" id="3.40.720.10">
    <property type="entry name" value="Alkaline Phosphatase, subunit A"/>
    <property type="match status" value="1"/>
</dbReference>
<reference evidence="6 9" key="3">
    <citation type="journal article" date="2019" name="Nat. Med.">
        <title>A library of human gut bacterial isolates paired with longitudinal multiomics data enables mechanistic microbiome research.</title>
        <authorList>
            <person name="Poyet M."/>
            <person name="Groussin M."/>
            <person name="Gibbons S.M."/>
            <person name="Avila-Pacheco J."/>
            <person name="Jiang X."/>
            <person name="Kearney S.M."/>
            <person name="Perrotta A.R."/>
            <person name="Berdy B."/>
            <person name="Zhao S."/>
            <person name="Lieberman T.D."/>
            <person name="Swanson P.K."/>
            <person name="Smith M."/>
            <person name="Roesemann S."/>
            <person name="Alexander J.E."/>
            <person name="Rich S.A."/>
            <person name="Livny J."/>
            <person name="Vlamakis H."/>
            <person name="Clish C."/>
            <person name="Bullock K."/>
            <person name="Deik A."/>
            <person name="Scott J."/>
            <person name="Pierce K.A."/>
            <person name="Xavier R.J."/>
            <person name="Alm E.J."/>
        </authorList>
    </citation>
    <scope>NUCLEOTIDE SEQUENCE [LARGE SCALE GENOMIC DNA]</scope>
    <source>
        <strain evidence="6 9">BIOML-A2</strain>
    </source>
</reference>
<dbReference type="InterPro" id="IPR050738">
    <property type="entry name" value="Sulfatase"/>
</dbReference>
<dbReference type="Pfam" id="PF00884">
    <property type="entry name" value="Sulfatase"/>
    <property type="match status" value="1"/>
</dbReference>
<dbReference type="PROSITE" id="PS00149">
    <property type="entry name" value="SULFATASE_2"/>
    <property type="match status" value="1"/>
</dbReference>
<dbReference type="GO" id="GO:0046872">
    <property type="term" value="F:metal ion binding"/>
    <property type="evidence" value="ECO:0007669"/>
    <property type="project" value="UniProtKB-KW"/>
</dbReference>
<dbReference type="InterPro" id="IPR000917">
    <property type="entry name" value="Sulfatase_N"/>
</dbReference>
<evidence type="ECO:0000313" key="7">
    <source>
        <dbReference type="EMBL" id="SHG12154.1"/>
    </source>
</evidence>
<evidence type="ECO:0000256" key="2">
    <source>
        <dbReference type="ARBA" id="ARBA00022723"/>
    </source>
</evidence>
<keyword evidence="2" id="KW-0479">Metal-binding</keyword>
<evidence type="ECO:0000313" key="8">
    <source>
        <dbReference type="Proteomes" id="UP000184089"/>
    </source>
</evidence>
<name>A0AAQ1ME88_9FIRM</name>
<keyword evidence="4" id="KW-0106">Calcium</keyword>
<protein>
    <submittedName>
        <fullName evidence="7">Arylsulfatase A</fullName>
    </submittedName>
    <submittedName>
        <fullName evidence="6">Sulfatase-like hydrolase/transferase</fullName>
    </submittedName>
</protein>
<dbReference type="InterPro" id="IPR024607">
    <property type="entry name" value="Sulfatase_CS"/>
</dbReference>
<organism evidence="7 8">
    <name type="scientific">Bittarella massiliensis</name>
    <name type="common">ex Durand et al. 2017</name>
    <dbReference type="NCBI Taxonomy" id="1720313"/>
    <lineage>
        <taxon>Bacteria</taxon>
        <taxon>Bacillati</taxon>
        <taxon>Bacillota</taxon>
        <taxon>Clostridia</taxon>
        <taxon>Eubacteriales</taxon>
        <taxon>Oscillospiraceae</taxon>
        <taxon>Bittarella (ex Durand et al. 2017)</taxon>
    </lineage>
</organism>
<gene>
    <name evidence="6" type="ORF">GT747_04875</name>
    <name evidence="7" type="ORF">SAMN05444424_1547</name>
</gene>
<reference evidence="7" key="2">
    <citation type="submission" date="2016-11" db="EMBL/GenBank/DDBJ databases">
        <authorList>
            <person name="Varghese N."/>
            <person name="Submissions S."/>
        </authorList>
    </citation>
    <scope>NUCLEOTIDE SEQUENCE</scope>
    <source>
        <strain evidence="7">DSM 4029</strain>
    </source>
</reference>
<dbReference type="GO" id="GO:0004065">
    <property type="term" value="F:arylsulfatase activity"/>
    <property type="evidence" value="ECO:0007669"/>
    <property type="project" value="TreeGrafter"/>
</dbReference>
<evidence type="ECO:0000313" key="9">
    <source>
        <dbReference type="Proteomes" id="UP000474718"/>
    </source>
</evidence>
<comment type="similarity">
    <text evidence="1">Belongs to the sulfatase family.</text>
</comment>
<dbReference type="Proteomes" id="UP000184089">
    <property type="component" value="Unassembled WGS sequence"/>
</dbReference>
<dbReference type="InterPro" id="IPR017850">
    <property type="entry name" value="Alkaline_phosphatase_core_sf"/>
</dbReference>
<evidence type="ECO:0000313" key="6">
    <source>
        <dbReference type="EMBL" id="MZL69102.1"/>
    </source>
</evidence>
<dbReference type="EMBL" id="WWVX01000002">
    <property type="protein sequence ID" value="MZL69102.1"/>
    <property type="molecule type" value="Genomic_DNA"/>
</dbReference>
<dbReference type="RefSeq" id="WP_073261095.1">
    <property type="nucleotide sequence ID" value="NZ_FQVY01000002.1"/>
</dbReference>
<dbReference type="PANTHER" id="PTHR42693">
    <property type="entry name" value="ARYLSULFATASE FAMILY MEMBER"/>
    <property type="match status" value="1"/>
</dbReference>
<comment type="caution">
    <text evidence="7">The sequence shown here is derived from an EMBL/GenBank/DDBJ whole genome shotgun (WGS) entry which is preliminary data.</text>
</comment>
<proteinExistence type="inferred from homology"/>
<dbReference type="CDD" id="cd16022">
    <property type="entry name" value="sulfatase_like"/>
    <property type="match status" value="1"/>
</dbReference>
<reference evidence="8" key="1">
    <citation type="submission" date="2016-11" db="EMBL/GenBank/DDBJ databases">
        <authorList>
            <person name="Jaros S."/>
            <person name="Januszkiewicz K."/>
            <person name="Wedrychowicz H."/>
        </authorList>
    </citation>
    <scope>NUCLEOTIDE SEQUENCE [LARGE SCALE GENOMIC DNA]</scope>
    <source>
        <strain evidence="8">DSM 4029</strain>
    </source>
</reference>
<dbReference type="AlphaFoldDB" id="A0AAQ1ME88"/>
<keyword evidence="9" id="KW-1185">Reference proteome</keyword>
<dbReference type="PANTHER" id="PTHR42693:SF53">
    <property type="entry name" value="ENDO-4-O-SULFATASE"/>
    <property type="match status" value="1"/>
</dbReference>
<evidence type="ECO:0000256" key="1">
    <source>
        <dbReference type="ARBA" id="ARBA00008779"/>
    </source>
</evidence>
<keyword evidence="3" id="KW-0378">Hydrolase</keyword>
<dbReference type="EMBL" id="FQVY01000002">
    <property type="protein sequence ID" value="SHG12154.1"/>
    <property type="molecule type" value="Genomic_DNA"/>
</dbReference>
<evidence type="ECO:0000256" key="3">
    <source>
        <dbReference type="ARBA" id="ARBA00022801"/>
    </source>
</evidence>
<feature type="domain" description="Sulfatase N-terminal" evidence="5">
    <location>
        <begin position="12"/>
        <end position="356"/>
    </location>
</feature>
<dbReference type="Proteomes" id="UP000474718">
    <property type="component" value="Unassembled WGS sequence"/>
</dbReference>
<accession>A0AAQ1ME88</accession>
<dbReference type="SUPFAM" id="SSF53649">
    <property type="entry name" value="Alkaline phosphatase-like"/>
    <property type="match status" value="1"/>
</dbReference>
<evidence type="ECO:0000256" key="4">
    <source>
        <dbReference type="ARBA" id="ARBA00022837"/>
    </source>
</evidence>
<evidence type="ECO:0000259" key="5">
    <source>
        <dbReference type="Pfam" id="PF00884"/>
    </source>
</evidence>